<evidence type="ECO:0000256" key="2">
    <source>
        <dbReference type="ARBA" id="ARBA00022737"/>
    </source>
</evidence>
<accession>A0A835CMW8</accession>
<evidence type="ECO:0000313" key="4">
    <source>
        <dbReference type="EMBL" id="KAF7844922.1"/>
    </source>
</evidence>
<sequence>MTSRGLKLNKITYNTLIKGLCEARKLDKIKDILEGIIGDGEFSPDTCTFNTLIHAHCCAGTWVKHSRCLRR</sequence>
<dbReference type="EMBL" id="JAAIUW010000001">
    <property type="protein sequence ID" value="KAF7844922.1"/>
    <property type="molecule type" value="Genomic_DNA"/>
</dbReference>
<proteinExistence type="inferred from homology"/>
<evidence type="ECO:0000256" key="1">
    <source>
        <dbReference type="ARBA" id="ARBA00007626"/>
    </source>
</evidence>
<dbReference type="OrthoDB" id="185373at2759"/>
<comment type="similarity">
    <text evidence="1">Belongs to the PPR family. P subfamily.</text>
</comment>
<dbReference type="NCBIfam" id="TIGR00756">
    <property type="entry name" value="PPR"/>
    <property type="match status" value="1"/>
</dbReference>
<keyword evidence="5" id="KW-1185">Reference proteome</keyword>
<reference evidence="4" key="1">
    <citation type="submission" date="2020-09" db="EMBL/GenBank/DDBJ databases">
        <title>Genome-Enabled Discovery of Anthraquinone Biosynthesis in Senna tora.</title>
        <authorList>
            <person name="Kang S.-H."/>
            <person name="Pandey R.P."/>
            <person name="Lee C.-M."/>
            <person name="Sim J.-S."/>
            <person name="Jeong J.-T."/>
            <person name="Choi B.-S."/>
            <person name="Jung M."/>
            <person name="Ginzburg D."/>
            <person name="Zhao K."/>
            <person name="Won S.Y."/>
            <person name="Oh T.-J."/>
            <person name="Yu Y."/>
            <person name="Kim N.-H."/>
            <person name="Lee O.R."/>
            <person name="Lee T.-H."/>
            <person name="Bashyal P."/>
            <person name="Kim T.-S."/>
            <person name="Lee W.-H."/>
            <person name="Kawkins C."/>
            <person name="Kim C.-K."/>
            <person name="Kim J.S."/>
            <person name="Ahn B.O."/>
            <person name="Rhee S.Y."/>
            <person name="Sohng J.K."/>
        </authorList>
    </citation>
    <scope>NUCLEOTIDE SEQUENCE</scope>
    <source>
        <tissue evidence="4">Leaf</tissue>
    </source>
</reference>
<dbReference type="InterPro" id="IPR011990">
    <property type="entry name" value="TPR-like_helical_dom_sf"/>
</dbReference>
<name>A0A835CMW8_9FABA</name>
<keyword evidence="2" id="KW-0677">Repeat</keyword>
<evidence type="ECO:0000313" key="5">
    <source>
        <dbReference type="Proteomes" id="UP000634136"/>
    </source>
</evidence>
<feature type="repeat" description="PPR" evidence="3">
    <location>
        <begin position="9"/>
        <end position="43"/>
    </location>
</feature>
<dbReference type="Gene3D" id="1.25.40.10">
    <property type="entry name" value="Tetratricopeptide repeat domain"/>
    <property type="match status" value="1"/>
</dbReference>
<gene>
    <name evidence="4" type="ORF">G2W53_001827</name>
</gene>
<dbReference type="Proteomes" id="UP000634136">
    <property type="component" value="Unassembled WGS sequence"/>
</dbReference>
<dbReference type="AlphaFoldDB" id="A0A835CMW8"/>
<protein>
    <submittedName>
        <fullName evidence="4">Pentatricopeptide repeat-containing protein</fullName>
    </submittedName>
</protein>
<evidence type="ECO:0000256" key="3">
    <source>
        <dbReference type="PROSITE-ProRule" id="PRU00708"/>
    </source>
</evidence>
<dbReference type="InterPro" id="IPR002885">
    <property type="entry name" value="PPR_rpt"/>
</dbReference>
<dbReference type="PROSITE" id="PS51375">
    <property type="entry name" value="PPR"/>
    <property type="match status" value="1"/>
</dbReference>
<comment type="caution">
    <text evidence="4">The sequence shown here is derived from an EMBL/GenBank/DDBJ whole genome shotgun (WGS) entry which is preliminary data.</text>
</comment>
<dbReference type="PANTHER" id="PTHR47941">
    <property type="entry name" value="PENTATRICOPEPTIDE REPEAT-CONTAINING PROTEIN 3, MITOCHONDRIAL"/>
    <property type="match status" value="1"/>
</dbReference>
<organism evidence="4 5">
    <name type="scientific">Senna tora</name>
    <dbReference type="NCBI Taxonomy" id="362788"/>
    <lineage>
        <taxon>Eukaryota</taxon>
        <taxon>Viridiplantae</taxon>
        <taxon>Streptophyta</taxon>
        <taxon>Embryophyta</taxon>
        <taxon>Tracheophyta</taxon>
        <taxon>Spermatophyta</taxon>
        <taxon>Magnoliopsida</taxon>
        <taxon>eudicotyledons</taxon>
        <taxon>Gunneridae</taxon>
        <taxon>Pentapetalae</taxon>
        <taxon>rosids</taxon>
        <taxon>fabids</taxon>
        <taxon>Fabales</taxon>
        <taxon>Fabaceae</taxon>
        <taxon>Caesalpinioideae</taxon>
        <taxon>Cassia clade</taxon>
        <taxon>Senna</taxon>
    </lineage>
</organism>
<dbReference type="Pfam" id="PF12854">
    <property type="entry name" value="PPR_1"/>
    <property type="match status" value="2"/>
</dbReference>